<dbReference type="Pfam" id="PF13305">
    <property type="entry name" value="TetR_C_33"/>
    <property type="match status" value="1"/>
</dbReference>
<name>A0A371RKT0_9PROT</name>
<evidence type="ECO:0000256" key="3">
    <source>
        <dbReference type="ARBA" id="ARBA00023163"/>
    </source>
</evidence>
<feature type="DNA-binding region" description="H-T-H motif" evidence="4">
    <location>
        <begin position="47"/>
        <end position="66"/>
    </location>
</feature>
<evidence type="ECO:0000256" key="1">
    <source>
        <dbReference type="ARBA" id="ARBA00023015"/>
    </source>
</evidence>
<dbReference type="InterPro" id="IPR050109">
    <property type="entry name" value="HTH-type_TetR-like_transc_reg"/>
</dbReference>
<dbReference type="EMBL" id="QUQO01000001">
    <property type="protein sequence ID" value="RFB06072.1"/>
    <property type="molecule type" value="Genomic_DNA"/>
</dbReference>
<proteinExistence type="predicted"/>
<keyword evidence="7" id="KW-1185">Reference proteome</keyword>
<feature type="domain" description="HTH tetR-type" evidence="5">
    <location>
        <begin position="24"/>
        <end position="84"/>
    </location>
</feature>
<evidence type="ECO:0000256" key="2">
    <source>
        <dbReference type="ARBA" id="ARBA00023125"/>
    </source>
</evidence>
<evidence type="ECO:0000256" key="4">
    <source>
        <dbReference type="PROSITE-ProRule" id="PRU00335"/>
    </source>
</evidence>
<dbReference type="InterPro" id="IPR001647">
    <property type="entry name" value="HTH_TetR"/>
</dbReference>
<dbReference type="InterPro" id="IPR036271">
    <property type="entry name" value="Tet_transcr_reg_TetR-rel_C_sf"/>
</dbReference>
<dbReference type="InterPro" id="IPR025996">
    <property type="entry name" value="MT1864/Rv1816-like_C"/>
</dbReference>
<comment type="caution">
    <text evidence="6">The sequence shown here is derived from an EMBL/GenBank/DDBJ whole genome shotgun (WGS) entry which is preliminary data.</text>
</comment>
<dbReference type="InterPro" id="IPR009057">
    <property type="entry name" value="Homeodomain-like_sf"/>
</dbReference>
<dbReference type="Proteomes" id="UP000264589">
    <property type="component" value="Unassembled WGS sequence"/>
</dbReference>
<dbReference type="SUPFAM" id="SSF48498">
    <property type="entry name" value="Tetracyclin repressor-like, C-terminal domain"/>
    <property type="match status" value="1"/>
</dbReference>
<dbReference type="PROSITE" id="PS50977">
    <property type="entry name" value="HTH_TETR_2"/>
    <property type="match status" value="1"/>
</dbReference>
<dbReference type="PANTHER" id="PTHR30055:SF234">
    <property type="entry name" value="HTH-TYPE TRANSCRIPTIONAL REGULATOR BETI"/>
    <property type="match status" value="1"/>
</dbReference>
<reference evidence="6 7" key="1">
    <citation type="submission" date="2018-08" db="EMBL/GenBank/DDBJ databases">
        <title>Parvularcula sp. SM1705, isolated from surface water of the South Sea China.</title>
        <authorList>
            <person name="Sun L."/>
        </authorList>
    </citation>
    <scope>NUCLEOTIDE SEQUENCE [LARGE SCALE GENOMIC DNA]</scope>
    <source>
        <strain evidence="6 7">SM1705</strain>
    </source>
</reference>
<protein>
    <submittedName>
        <fullName evidence="6">TetR/AcrR family transcriptional regulator</fullName>
    </submittedName>
</protein>
<dbReference type="SUPFAM" id="SSF46689">
    <property type="entry name" value="Homeodomain-like"/>
    <property type="match status" value="1"/>
</dbReference>
<keyword evidence="2 4" id="KW-0238">DNA-binding</keyword>
<dbReference type="GO" id="GO:0003700">
    <property type="term" value="F:DNA-binding transcription factor activity"/>
    <property type="evidence" value="ECO:0007669"/>
    <property type="project" value="TreeGrafter"/>
</dbReference>
<keyword evidence="3" id="KW-0804">Transcription</keyword>
<dbReference type="Pfam" id="PF00440">
    <property type="entry name" value="TetR_N"/>
    <property type="match status" value="1"/>
</dbReference>
<evidence type="ECO:0000313" key="6">
    <source>
        <dbReference type="EMBL" id="RFB06072.1"/>
    </source>
</evidence>
<dbReference type="GO" id="GO:0000976">
    <property type="term" value="F:transcription cis-regulatory region binding"/>
    <property type="evidence" value="ECO:0007669"/>
    <property type="project" value="TreeGrafter"/>
</dbReference>
<sequence length="223" mass="24293">MNLVQTCGRCQNGFMSQSQKPTTDELRQRTKEEARQLLAEGGPEQVKARVLAVRLGISVGSIYNLFGQLDELLFLVNADVYDELLAVIEEAIAKTGDKAEPIDRVLALCRAYLRFVTANQGLWSGVLAFNRRNKPSVPKWYREKERSLLGTAAAVLTDVPGPASPAEKELAARATWAAIHGIVTISVGPQGLLATEKDIAAQIELVARAIVRALESGEPWNKG</sequence>
<dbReference type="AlphaFoldDB" id="A0A371RKT0"/>
<evidence type="ECO:0000313" key="7">
    <source>
        <dbReference type="Proteomes" id="UP000264589"/>
    </source>
</evidence>
<gene>
    <name evidence="6" type="ORF">DX908_12845</name>
</gene>
<organism evidence="6 7">
    <name type="scientific">Parvularcula marina</name>
    <dbReference type="NCBI Taxonomy" id="2292771"/>
    <lineage>
        <taxon>Bacteria</taxon>
        <taxon>Pseudomonadati</taxon>
        <taxon>Pseudomonadota</taxon>
        <taxon>Alphaproteobacteria</taxon>
        <taxon>Parvularculales</taxon>
        <taxon>Parvularculaceae</taxon>
        <taxon>Parvularcula</taxon>
    </lineage>
</organism>
<keyword evidence="1" id="KW-0805">Transcription regulation</keyword>
<dbReference type="InParanoid" id="A0A371RKT0"/>
<dbReference type="PANTHER" id="PTHR30055">
    <property type="entry name" value="HTH-TYPE TRANSCRIPTIONAL REGULATOR RUTR"/>
    <property type="match status" value="1"/>
</dbReference>
<accession>A0A371RKT0</accession>
<evidence type="ECO:0000259" key="5">
    <source>
        <dbReference type="PROSITE" id="PS50977"/>
    </source>
</evidence>
<dbReference type="Gene3D" id="1.10.357.10">
    <property type="entry name" value="Tetracycline Repressor, domain 2"/>
    <property type="match status" value="1"/>
</dbReference>